<keyword evidence="2 9" id="KW-0963">Cytoplasm</keyword>
<dbReference type="PANTHER" id="PTHR43707">
    <property type="entry name" value="HISTIDYL-TRNA SYNTHETASE"/>
    <property type="match status" value="1"/>
</dbReference>
<name>A0A455T7C6_9CHLR</name>
<proteinExistence type="inferred from homology"/>
<protein>
    <recommendedName>
        <fullName evidence="9">Histidine--tRNA ligase</fullName>
        <ecNumber evidence="9">6.1.1.21</ecNumber>
    </recommendedName>
    <alternativeName>
        <fullName evidence="9">Histidyl-tRNA synthetase</fullName>
        <shortName evidence="9">HisRS</shortName>
    </alternativeName>
</protein>
<dbReference type="InterPro" id="IPR004154">
    <property type="entry name" value="Anticodon-bd"/>
</dbReference>
<comment type="catalytic activity">
    <reaction evidence="8 9">
        <text>tRNA(His) + L-histidine + ATP = L-histidyl-tRNA(His) + AMP + diphosphate + H(+)</text>
        <dbReference type="Rhea" id="RHEA:17313"/>
        <dbReference type="Rhea" id="RHEA-COMP:9665"/>
        <dbReference type="Rhea" id="RHEA-COMP:9689"/>
        <dbReference type="ChEBI" id="CHEBI:15378"/>
        <dbReference type="ChEBI" id="CHEBI:30616"/>
        <dbReference type="ChEBI" id="CHEBI:33019"/>
        <dbReference type="ChEBI" id="CHEBI:57595"/>
        <dbReference type="ChEBI" id="CHEBI:78442"/>
        <dbReference type="ChEBI" id="CHEBI:78527"/>
        <dbReference type="ChEBI" id="CHEBI:456215"/>
        <dbReference type="EC" id="6.1.1.21"/>
    </reaction>
</comment>
<dbReference type="InterPro" id="IPR006195">
    <property type="entry name" value="aa-tRNA-synth_II"/>
</dbReference>
<evidence type="ECO:0000256" key="10">
    <source>
        <dbReference type="PIRSR" id="PIRSR001549-1"/>
    </source>
</evidence>
<evidence type="ECO:0000256" key="4">
    <source>
        <dbReference type="ARBA" id="ARBA00022741"/>
    </source>
</evidence>
<organism evidence="12">
    <name type="scientific">Thermogemmatispora argillosa</name>
    <dbReference type="NCBI Taxonomy" id="2045280"/>
    <lineage>
        <taxon>Bacteria</taxon>
        <taxon>Bacillati</taxon>
        <taxon>Chloroflexota</taxon>
        <taxon>Ktedonobacteria</taxon>
        <taxon>Thermogemmatisporales</taxon>
        <taxon>Thermogemmatisporaceae</taxon>
        <taxon>Thermogemmatispora</taxon>
    </lineage>
</organism>
<keyword evidence="7 9" id="KW-0030">Aminoacyl-tRNA synthetase</keyword>
<gene>
    <name evidence="12" type="primary">hisS_2</name>
    <name evidence="9" type="synonym">hisS</name>
    <name evidence="12" type="ORF">KTA_28330</name>
</gene>
<evidence type="ECO:0000256" key="8">
    <source>
        <dbReference type="ARBA" id="ARBA00047639"/>
    </source>
</evidence>
<dbReference type="GO" id="GO:0005524">
    <property type="term" value="F:ATP binding"/>
    <property type="evidence" value="ECO:0007669"/>
    <property type="project" value="UniProtKB-UniRule"/>
</dbReference>
<evidence type="ECO:0000256" key="6">
    <source>
        <dbReference type="ARBA" id="ARBA00022917"/>
    </source>
</evidence>
<evidence type="ECO:0000256" key="1">
    <source>
        <dbReference type="ARBA" id="ARBA00008226"/>
    </source>
</evidence>
<dbReference type="Gene3D" id="3.40.50.800">
    <property type="entry name" value="Anticodon-binding domain"/>
    <property type="match status" value="1"/>
</dbReference>
<evidence type="ECO:0000256" key="9">
    <source>
        <dbReference type="HAMAP-Rule" id="MF_00127"/>
    </source>
</evidence>
<feature type="binding site" evidence="10">
    <location>
        <begin position="89"/>
        <end position="91"/>
    </location>
    <ligand>
        <name>L-histidine</name>
        <dbReference type="ChEBI" id="CHEBI:57595"/>
    </ligand>
</feature>
<dbReference type="CDD" id="cd00773">
    <property type="entry name" value="HisRS-like_core"/>
    <property type="match status" value="1"/>
</dbReference>
<comment type="similarity">
    <text evidence="1 9">Belongs to the class-II aminoacyl-tRNA synthetase family.</text>
</comment>
<dbReference type="InterPro" id="IPR045864">
    <property type="entry name" value="aa-tRNA-synth_II/BPL/LPL"/>
</dbReference>
<evidence type="ECO:0000256" key="3">
    <source>
        <dbReference type="ARBA" id="ARBA00022598"/>
    </source>
</evidence>
<feature type="binding site" evidence="10">
    <location>
        <position position="266"/>
    </location>
    <ligand>
        <name>L-histidine</name>
        <dbReference type="ChEBI" id="CHEBI:57595"/>
    </ligand>
</feature>
<evidence type="ECO:0000256" key="5">
    <source>
        <dbReference type="ARBA" id="ARBA00022840"/>
    </source>
</evidence>
<dbReference type="NCBIfam" id="TIGR00442">
    <property type="entry name" value="hisS"/>
    <property type="match status" value="1"/>
</dbReference>
<dbReference type="PANTHER" id="PTHR43707:SF1">
    <property type="entry name" value="HISTIDINE--TRNA LIGASE, MITOCHONDRIAL-RELATED"/>
    <property type="match status" value="1"/>
</dbReference>
<evidence type="ECO:0000256" key="2">
    <source>
        <dbReference type="ARBA" id="ARBA00022490"/>
    </source>
</evidence>
<accession>A0A455T7C6</accession>
<evidence type="ECO:0000259" key="11">
    <source>
        <dbReference type="PROSITE" id="PS50862"/>
    </source>
</evidence>
<comment type="subcellular location">
    <subcellularLocation>
        <location evidence="9">Cytoplasm</location>
    </subcellularLocation>
</comment>
<feature type="binding site" evidence="10">
    <location>
        <position position="135"/>
    </location>
    <ligand>
        <name>L-histidine</name>
        <dbReference type="ChEBI" id="CHEBI:57595"/>
    </ligand>
</feature>
<keyword evidence="5 9" id="KW-0067">ATP-binding</keyword>
<dbReference type="AlphaFoldDB" id="A0A455T7C6"/>
<keyword evidence="4 9" id="KW-0547">Nucleotide-binding</keyword>
<dbReference type="Pfam" id="PF03129">
    <property type="entry name" value="HGTP_anticodon"/>
    <property type="match status" value="1"/>
</dbReference>
<feature type="domain" description="Aminoacyl-transfer RNA synthetases class-II family profile" evidence="11">
    <location>
        <begin position="1"/>
        <end position="329"/>
    </location>
</feature>
<dbReference type="SUPFAM" id="SSF55681">
    <property type="entry name" value="Class II aaRS and biotin synthetases"/>
    <property type="match status" value="1"/>
</dbReference>
<dbReference type="InterPro" id="IPR004516">
    <property type="entry name" value="HisRS/HisZ"/>
</dbReference>
<dbReference type="GO" id="GO:0004821">
    <property type="term" value="F:histidine-tRNA ligase activity"/>
    <property type="evidence" value="ECO:0007669"/>
    <property type="project" value="UniProtKB-UniRule"/>
</dbReference>
<dbReference type="Pfam" id="PF13393">
    <property type="entry name" value="tRNA-synt_His"/>
    <property type="match status" value="1"/>
</dbReference>
<dbReference type="PROSITE" id="PS50862">
    <property type="entry name" value="AA_TRNA_LIGASE_II"/>
    <property type="match status" value="1"/>
</dbReference>
<dbReference type="CDD" id="cd00859">
    <property type="entry name" value="HisRS_anticodon"/>
    <property type="match status" value="1"/>
</dbReference>
<dbReference type="EC" id="6.1.1.21" evidence="9"/>
<dbReference type="PIRSF" id="PIRSF001549">
    <property type="entry name" value="His-tRNA_synth"/>
    <property type="match status" value="1"/>
</dbReference>
<dbReference type="InterPro" id="IPR033656">
    <property type="entry name" value="HisRS_anticodon"/>
</dbReference>
<dbReference type="InterPro" id="IPR041715">
    <property type="entry name" value="HisRS-like_core"/>
</dbReference>
<reference evidence="12" key="1">
    <citation type="submission" date="2018-12" db="EMBL/GenBank/DDBJ databases">
        <title>Novel natural products biosynthetic potential of the class Ktedonobacteria.</title>
        <authorList>
            <person name="Zheng Y."/>
            <person name="Saitou A."/>
            <person name="Wang C.M."/>
            <person name="Toyoda A."/>
            <person name="Minakuchi Y."/>
            <person name="Sekiguchi Y."/>
            <person name="Ueda K."/>
            <person name="Takano H."/>
            <person name="Sakai Y."/>
            <person name="Yokota A."/>
            <person name="Yabe S."/>
        </authorList>
    </citation>
    <scope>NUCLEOTIDE SEQUENCE</scope>
    <source>
        <strain evidence="12">A3-2</strain>
    </source>
</reference>
<dbReference type="InterPro" id="IPR036621">
    <property type="entry name" value="Anticodon-bd_dom_sf"/>
</dbReference>
<keyword evidence="3 9" id="KW-0436">Ligase</keyword>
<comment type="subunit">
    <text evidence="9">Homodimer.</text>
</comment>
<feature type="binding site" evidence="10">
    <location>
        <begin position="270"/>
        <end position="271"/>
    </location>
    <ligand>
        <name>L-histidine</name>
        <dbReference type="ChEBI" id="CHEBI:57595"/>
    </ligand>
</feature>
<evidence type="ECO:0000313" key="12">
    <source>
        <dbReference type="EMBL" id="BBH94634.1"/>
    </source>
</evidence>
<keyword evidence="6 9" id="KW-0648">Protein biosynthesis</keyword>
<dbReference type="GO" id="GO:0005737">
    <property type="term" value="C:cytoplasm"/>
    <property type="evidence" value="ECO:0007669"/>
    <property type="project" value="UniProtKB-SubCell"/>
</dbReference>
<dbReference type="HAMAP" id="MF_00127">
    <property type="entry name" value="His_tRNA_synth"/>
    <property type="match status" value="1"/>
</dbReference>
<dbReference type="Gene3D" id="3.30.930.10">
    <property type="entry name" value="Bira Bifunctional Protein, Domain 2"/>
    <property type="match status" value="1"/>
</dbReference>
<sequence>MSAQQYRALQGFRDILPDEQPYWRFVEQTAVAVAELYGYRRIETPILEETGVFLKTSGETSDVVEHQMYTFEDRPGKEGRGQSLTLRPEGTAGVVRAYLEHGMFKLPQPVKLYYLSEPMFRHERPQAGRYRQHHQFGCEALGESDPAIDAELIALLYQVYRQLGLHAIRVQLNSIGDPVCRPRYVEALRAYYRPLLDQCCHNCQSRFQKNPLRLLDCKEPQDQAKIAAAPRSVDYLCQACHEHFERVQRFLSLYEVPFELNPLLVRGLDYYTRTVFEFTSETDNTALNGGGRYDGLAELLGGPPTPGIGFGMGIERVILELKRQGIVPPAPERPRAFVVYMGKEPALKEAAVRLIAELRHAGIKAEMSYGDRSPKAQMKQANASGASYALIMGEEELAREVVTVRALRAEEAEGEGRQIAIPRTEILGYLQNLQG</sequence>
<feature type="binding site" evidence="10">
    <location>
        <position position="121"/>
    </location>
    <ligand>
        <name>L-histidine</name>
        <dbReference type="ChEBI" id="CHEBI:57595"/>
    </ligand>
</feature>
<dbReference type="InterPro" id="IPR015807">
    <property type="entry name" value="His-tRNA-ligase"/>
</dbReference>
<evidence type="ECO:0000256" key="7">
    <source>
        <dbReference type="ARBA" id="ARBA00023146"/>
    </source>
</evidence>
<dbReference type="GO" id="GO:0006427">
    <property type="term" value="P:histidyl-tRNA aminoacylation"/>
    <property type="evidence" value="ECO:0007669"/>
    <property type="project" value="UniProtKB-UniRule"/>
</dbReference>
<dbReference type="EMBL" id="AP019377">
    <property type="protein sequence ID" value="BBH94634.1"/>
    <property type="molecule type" value="Genomic_DNA"/>
</dbReference>
<dbReference type="SUPFAM" id="SSF52954">
    <property type="entry name" value="Class II aaRS ABD-related"/>
    <property type="match status" value="1"/>
</dbReference>
<feature type="binding site" evidence="10">
    <location>
        <position position="139"/>
    </location>
    <ligand>
        <name>L-histidine</name>
        <dbReference type="ChEBI" id="CHEBI:57595"/>
    </ligand>
</feature>